<name>A0A8S0VYG6_CYCAE</name>
<dbReference type="InterPro" id="IPR001810">
    <property type="entry name" value="F-box_dom"/>
</dbReference>
<feature type="region of interest" description="Disordered" evidence="1">
    <location>
        <begin position="601"/>
        <end position="633"/>
    </location>
</feature>
<reference evidence="3 4" key="1">
    <citation type="submission" date="2020-01" db="EMBL/GenBank/DDBJ databases">
        <authorList>
            <person name="Gupta K D."/>
        </authorList>
    </citation>
    <scope>NUCLEOTIDE SEQUENCE [LARGE SCALE GENOMIC DNA]</scope>
</reference>
<dbReference type="SUPFAM" id="SSF81383">
    <property type="entry name" value="F-box domain"/>
    <property type="match status" value="1"/>
</dbReference>
<protein>
    <recommendedName>
        <fullName evidence="2">F-box domain-containing protein</fullName>
    </recommendedName>
</protein>
<dbReference type="Pfam" id="PF12937">
    <property type="entry name" value="F-box-like"/>
    <property type="match status" value="1"/>
</dbReference>
<feature type="domain" description="F-box" evidence="2">
    <location>
        <begin position="67"/>
        <end position="130"/>
    </location>
</feature>
<evidence type="ECO:0000313" key="3">
    <source>
        <dbReference type="EMBL" id="CAA7262351.1"/>
    </source>
</evidence>
<comment type="caution">
    <text evidence="3">The sequence shown here is derived from an EMBL/GenBank/DDBJ whole genome shotgun (WGS) entry which is preliminary data.</text>
</comment>
<evidence type="ECO:0000313" key="4">
    <source>
        <dbReference type="Proteomes" id="UP000467700"/>
    </source>
</evidence>
<gene>
    <name evidence="3" type="ORF">AAE3_LOCUS4600</name>
</gene>
<dbReference type="AlphaFoldDB" id="A0A8S0VYG6"/>
<organism evidence="3 4">
    <name type="scientific">Cyclocybe aegerita</name>
    <name type="common">Black poplar mushroom</name>
    <name type="synonym">Agrocybe aegerita</name>
    <dbReference type="NCBI Taxonomy" id="1973307"/>
    <lineage>
        <taxon>Eukaryota</taxon>
        <taxon>Fungi</taxon>
        <taxon>Dikarya</taxon>
        <taxon>Basidiomycota</taxon>
        <taxon>Agaricomycotina</taxon>
        <taxon>Agaricomycetes</taxon>
        <taxon>Agaricomycetidae</taxon>
        <taxon>Agaricales</taxon>
        <taxon>Agaricineae</taxon>
        <taxon>Bolbitiaceae</taxon>
        <taxon>Cyclocybe</taxon>
    </lineage>
</organism>
<proteinExistence type="predicted"/>
<dbReference type="InterPro" id="IPR036047">
    <property type="entry name" value="F-box-like_dom_sf"/>
</dbReference>
<feature type="region of interest" description="Disordered" evidence="1">
    <location>
        <begin position="689"/>
        <end position="724"/>
    </location>
</feature>
<accession>A0A8S0VYG6</accession>
<dbReference type="Proteomes" id="UP000467700">
    <property type="component" value="Unassembled WGS sequence"/>
</dbReference>
<evidence type="ECO:0000259" key="2">
    <source>
        <dbReference type="Pfam" id="PF12937"/>
    </source>
</evidence>
<sequence length="765" mass="84541">MSANDRDTTVTELLAAVQLKLESEDQQGIRYGPGNRDDVRAEILQQIQTGKQIMSRLWTRYNAAQPISQLPVETLLHIFSLTQPYDHDIFPPLTESELKGMNAWIAVAQVCHHWRTIALGDRRLWSNIVLGPTIMSTGDPDLALGALVERMGPHVPFHLHLALQAHARSIHPRGKGHVYSSITHPQVLLRFLGANSACVRSLHVSGAAYMGSNALWKVLDQALPALESLHLSLAHEDSLQHFSQAHTGGPSATRPLPRILQGAPSNTLKKLSLQQITHWPENKGTFAGLTHLALMDQYPRERLHFVDFLHLLQRLPLLEVLGLFFAGPQRYDGNSDDNEQRRPKTSLARLRKLEFEWTDGQDSPCQLLEHMDLNNKPSLEIVLSSKSLYGGDRSRGVTQRTLPPPELLQTVTCLLIQNDGTKEFLKLTTSTLPNAPKKGVLEINTSMGRDTVLSSMAKNLPNVHDVRVYIPTPSRRSASSLFDLPSSRSSWSPAKSQDQHTLVDTLDLFPKLTHVRLEYAFDYSALVSLLALPVYEDHIQAGSTGRSRHVHFQDGAVTISSSSNTMINISSTVSTNSMMQVHFNSGPGGTNTMYSITGGGVVRSRSSRDGLPSRSARGGPMQEQENSSGRLPWPNLKVLTVHELPTLKQHRKDSVTQHAVRIVSSLYDSSRKGTVSGCETGDLEEYAISRDSITAQSDSRPVGASGRENGNRNGSDRPSAKRAQEGGMYVLVIVPRKPDGSLRVNMKPLGRVLPKVDGEGRQEWF</sequence>
<keyword evidence="4" id="KW-1185">Reference proteome</keyword>
<dbReference type="Gene3D" id="1.20.1280.50">
    <property type="match status" value="1"/>
</dbReference>
<dbReference type="EMBL" id="CACVBS010000035">
    <property type="protein sequence ID" value="CAA7262351.1"/>
    <property type="molecule type" value="Genomic_DNA"/>
</dbReference>
<feature type="compositionally biased region" description="Basic and acidic residues" evidence="1">
    <location>
        <begin position="714"/>
        <end position="724"/>
    </location>
</feature>
<dbReference type="OrthoDB" id="3053652at2759"/>
<evidence type="ECO:0000256" key="1">
    <source>
        <dbReference type="SAM" id="MobiDB-lite"/>
    </source>
</evidence>